<sequence>MWALSSKFESDCIVHPNRTGHLDLAVEASNDQDNQNLESMDIDYNNLDSAPQLMRPFDQMWALSPNLGSDCIVHPNYIGHIDLATVISNNHGSRKLESMDLDYNNRHNSPPHLAWYLVITRPISPEVGLTLGTDLEKEEAWHEIGGEELRVFSRCWRQR</sequence>
<organism evidence="1 2">
    <name type="scientific">Datura stramonium</name>
    <name type="common">Jimsonweed</name>
    <name type="synonym">Common thornapple</name>
    <dbReference type="NCBI Taxonomy" id="4076"/>
    <lineage>
        <taxon>Eukaryota</taxon>
        <taxon>Viridiplantae</taxon>
        <taxon>Streptophyta</taxon>
        <taxon>Embryophyta</taxon>
        <taxon>Tracheophyta</taxon>
        <taxon>Spermatophyta</taxon>
        <taxon>Magnoliopsida</taxon>
        <taxon>eudicotyledons</taxon>
        <taxon>Gunneridae</taxon>
        <taxon>Pentapetalae</taxon>
        <taxon>asterids</taxon>
        <taxon>lamiids</taxon>
        <taxon>Solanales</taxon>
        <taxon>Solanaceae</taxon>
        <taxon>Solanoideae</taxon>
        <taxon>Datureae</taxon>
        <taxon>Datura</taxon>
    </lineage>
</organism>
<comment type="caution">
    <text evidence="1">The sequence shown here is derived from an EMBL/GenBank/DDBJ whole genome shotgun (WGS) entry which is preliminary data.</text>
</comment>
<accession>A0ABS8SGW0</accession>
<keyword evidence="2" id="KW-1185">Reference proteome</keyword>
<protein>
    <submittedName>
        <fullName evidence="1">Uncharacterized protein</fullName>
    </submittedName>
</protein>
<evidence type="ECO:0000313" key="2">
    <source>
        <dbReference type="Proteomes" id="UP000823775"/>
    </source>
</evidence>
<dbReference type="EMBL" id="JACEIK010000500">
    <property type="protein sequence ID" value="MCD7458129.1"/>
    <property type="molecule type" value="Genomic_DNA"/>
</dbReference>
<dbReference type="Proteomes" id="UP000823775">
    <property type="component" value="Unassembled WGS sequence"/>
</dbReference>
<name>A0ABS8SGW0_DATST</name>
<reference evidence="1 2" key="1">
    <citation type="journal article" date="2021" name="BMC Genomics">
        <title>Datura genome reveals duplications of psychoactive alkaloid biosynthetic genes and high mutation rate following tissue culture.</title>
        <authorList>
            <person name="Rajewski A."/>
            <person name="Carter-House D."/>
            <person name="Stajich J."/>
            <person name="Litt A."/>
        </authorList>
    </citation>
    <scope>NUCLEOTIDE SEQUENCE [LARGE SCALE GENOMIC DNA]</scope>
    <source>
        <strain evidence="1">AR-01</strain>
    </source>
</reference>
<proteinExistence type="predicted"/>
<evidence type="ECO:0000313" key="1">
    <source>
        <dbReference type="EMBL" id="MCD7458129.1"/>
    </source>
</evidence>
<gene>
    <name evidence="1" type="ORF">HAX54_037376</name>
</gene>